<reference evidence="2 3" key="1">
    <citation type="submission" date="2019-09" db="EMBL/GenBank/DDBJ databases">
        <authorList>
            <person name="Depoorter E."/>
        </authorList>
    </citation>
    <scope>NUCLEOTIDE SEQUENCE [LARGE SCALE GENOMIC DNA]</scope>
    <source>
        <strain evidence="2">LMG 23254</strain>
    </source>
</reference>
<accession>A0A6P2L1K0</accession>
<dbReference type="EMBL" id="CABVPW010000012">
    <property type="protein sequence ID" value="VWB60831.1"/>
    <property type="molecule type" value="Genomic_DNA"/>
</dbReference>
<dbReference type="Pfam" id="PF02515">
    <property type="entry name" value="CoA_transf_3"/>
    <property type="match status" value="1"/>
</dbReference>
<evidence type="ECO:0000313" key="2">
    <source>
        <dbReference type="EMBL" id="VWB60831.1"/>
    </source>
</evidence>
<proteinExistence type="predicted"/>
<dbReference type="SUPFAM" id="SSF89796">
    <property type="entry name" value="CoA-transferase family III (CaiB/BaiF)"/>
    <property type="match status" value="1"/>
</dbReference>
<gene>
    <name evidence="2" type="ORF">BLA23254_02812</name>
</gene>
<dbReference type="InterPro" id="IPR023606">
    <property type="entry name" value="CoA-Trfase_III_dom_1_sf"/>
</dbReference>
<dbReference type="AlphaFoldDB" id="A0A6P2L1K0"/>
<dbReference type="PANTHER" id="PTHR48207:SF4">
    <property type="entry name" value="BLL6097 PROTEIN"/>
    <property type="match status" value="1"/>
</dbReference>
<sequence length="408" mass="43632">MMQPNDRPLASVRVLELAQIMAGPICGLMLADMGADVIKIEKFPGGDDSRGYARPGQPAIPPSFMMINRGKRSVAVDIRQPAGRDVIKRLAASCDIVTENYRRGKMDALGLGYEDLRAGNPQLVYCSISGYGPNGPLSDKGGFDLVLQAFAGLISVTGSSDGELAKPGSSIADINAGILAALGCMTAYVKRLRTGVGGRVETSLLQASLQQMYWFAAGYFFNGDVARPMGTAHPLIAPYQVFKCKDGAIAIGGANQSNWTRITEVLGHPEWSQDARFGDARSRVVNRPALEQLITAALTAHPTAFWVEQFDLAGVPAGPVQNVGEALEHEQSKATSMVIEVDRPDGGTTRSLGLPLHFDGESPHARSAAPYVGQHSTEVLSEFGFTDNEIDALYEQNVISQPKDNPTT</sequence>
<evidence type="ECO:0000256" key="1">
    <source>
        <dbReference type="ARBA" id="ARBA00022679"/>
    </source>
</evidence>
<dbReference type="InterPro" id="IPR044855">
    <property type="entry name" value="CoA-Trfase_III_dom3_sf"/>
</dbReference>
<dbReference type="Proteomes" id="UP000494218">
    <property type="component" value="Unassembled WGS sequence"/>
</dbReference>
<dbReference type="Gene3D" id="3.30.1540.10">
    <property type="entry name" value="formyl-coa transferase, domain 3"/>
    <property type="match status" value="1"/>
</dbReference>
<organism evidence="2 3">
    <name type="scientific">Burkholderia lata (strain ATCC 17760 / DSM 23089 / LMG 22485 / NCIMB 9086 / R18194 / 383)</name>
    <dbReference type="NCBI Taxonomy" id="482957"/>
    <lineage>
        <taxon>Bacteria</taxon>
        <taxon>Pseudomonadati</taxon>
        <taxon>Pseudomonadota</taxon>
        <taxon>Betaproteobacteria</taxon>
        <taxon>Burkholderiales</taxon>
        <taxon>Burkholderiaceae</taxon>
        <taxon>Burkholderia</taxon>
        <taxon>Burkholderia cepacia complex</taxon>
    </lineage>
</organism>
<dbReference type="InterPro" id="IPR003673">
    <property type="entry name" value="CoA-Trfase_fam_III"/>
</dbReference>
<keyword evidence="1 2" id="KW-0808">Transferase</keyword>
<name>A0A6P2L1K0_BURL3</name>
<dbReference type="GO" id="GO:0008410">
    <property type="term" value="F:CoA-transferase activity"/>
    <property type="evidence" value="ECO:0007669"/>
    <property type="project" value="TreeGrafter"/>
</dbReference>
<dbReference type="PANTHER" id="PTHR48207">
    <property type="entry name" value="SUCCINATE--HYDROXYMETHYLGLUTARATE COA-TRANSFERASE"/>
    <property type="match status" value="1"/>
</dbReference>
<protein>
    <submittedName>
        <fullName evidence="2">Putative CoA-transferase</fullName>
    </submittedName>
</protein>
<dbReference type="Gene3D" id="3.40.50.10540">
    <property type="entry name" value="Crotonobetainyl-coa:carnitine coa-transferase, domain 1"/>
    <property type="match status" value="1"/>
</dbReference>
<evidence type="ECO:0000313" key="3">
    <source>
        <dbReference type="Proteomes" id="UP000494218"/>
    </source>
</evidence>
<dbReference type="InterPro" id="IPR050483">
    <property type="entry name" value="CoA-transferase_III_domain"/>
</dbReference>